<keyword evidence="4" id="KW-1185">Reference proteome</keyword>
<sequence length="289" mass="32244">MMGSFLTRGIIMLLGYVYPAYECFKIVERKKPDLEHLRFWCQYWIIIAVLTVSERVGDVLVSWVPMYSEAKLAFFIYLWYPRSKGTTCVYTTFLQPFVSRHELDIDQNLNELRTRAGEMAVVWWQRGSVYAQAHFYELLDYMASQSNRAHHTISPPVHPGNAPQTPCEPTQVPPQEGNQVHPPPPPPPPGHPQPGSGGTLYPAVSDPPRALPGAGLSAGPRSYPPAPGQYPLGPTLRRAGSHAMVPGEDEPEYDVVERRSQCLVPPTGEQDLPSPAFNTRNRHGNACNC</sequence>
<protein>
    <recommendedName>
        <fullName evidence="1">HVA22-like protein</fullName>
    </recommendedName>
</protein>
<evidence type="ECO:0000313" key="4">
    <source>
        <dbReference type="Proteomes" id="UP001497444"/>
    </source>
</evidence>
<organism evidence="3 4">
    <name type="scientific">Sphagnum jensenii</name>
    <dbReference type="NCBI Taxonomy" id="128206"/>
    <lineage>
        <taxon>Eukaryota</taxon>
        <taxon>Viridiplantae</taxon>
        <taxon>Streptophyta</taxon>
        <taxon>Embryophyta</taxon>
        <taxon>Bryophyta</taxon>
        <taxon>Sphagnophytina</taxon>
        <taxon>Sphagnopsida</taxon>
        <taxon>Sphagnales</taxon>
        <taxon>Sphagnaceae</taxon>
        <taxon>Sphagnum</taxon>
    </lineage>
</organism>
<dbReference type="Proteomes" id="UP001497444">
    <property type="component" value="Chromosome 11"/>
</dbReference>
<evidence type="ECO:0000256" key="1">
    <source>
        <dbReference type="RuleBase" id="RU362006"/>
    </source>
</evidence>
<accession>A0ABP0VT93</accession>
<dbReference type="PANTHER" id="PTHR12300:SF117">
    <property type="entry name" value="LP05237P-RELATED"/>
    <property type="match status" value="1"/>
</dbReference>
<feature type="region of interest" description="Disordered" evidence="2">
    <location>
        <begin position="150"/>
        <end position="289"/>
    </location>
</feature>
<proteinExistence type="inferred from homology"/>
<name>A0ABP0VT93_9BRYO</name>
<feature type="compositionally biased region" description="Pro residues" evidence="2">
    <location>
        <begin position="181"/>
        <end position="192"/>
    </location>
</feature>
<gene>
    <name evidence="3" type="ORF">CSSPJE1EN1_LOCUS3187</name>
</gene>
<dbReference type="InterPro" id="IPR004345">
    <property type="entry name" value="TB2_DP1_HVA22"/>
</dbReference>
<comment type="subcellular location">
    <subcellularLocation>
        <location evidence="1">Membrane</location>
        <topology evidence="1">Multi-pass membrane protein</topology>
    </subcellularLocation>
</comment>
<dbReference type="EMBL" id="OZ020106">
    <property type="protein sequence ID" value="CAK9257709.1"/>
    <property type="molecule type" value="Genomic_DNA"/>
</dbReference>
<dbReference type="Pfam" id="PF03134">
    <property type="entry name" value="TB2_DP1_HVA22"/>
    <property type="match status" value="1"/>
</dbReference>
<comment type="similarity">
    <text evidence="1">Belongs to the DP1 family.</text>
</comment>
<dbReference type="PANTHER" id="PTHR12300">
    <property type="entry name" value="HVA22-LIKE PROTEINS"/>
    <property type="match status" value="1"/>
</dbReference>
<evidence type="ECO:0000256" key="2">
    <source>
        <dbReference type="SAM" id="MobiDB-lite"/>
    </source>
</evidence>
<reference evidence="3" key="1">
    <citation type="submission" date="2024-02" db="EMBL/GenBank/DDBJ databases">
        <authorList>
            <consortium name="ELIXIR-Norway"/>
            <consortium name="Elixir Norway"/>
        </authorList>
    </citation>
    <scope>NUCLEOTIDE SEQUENCE</scope>
</reference>
<evidence type="ECO:0000313" key="3">
    <source>
        <dbReference type="EMBL" id="CAK9257709.1"/>
    </source>
</evidence>